<dbReference type="OrthoDB" id="6097965at2759"/>
<feature type="signal peptide" evidence="1">
    <location>
        <begin position="1"/>
        <end position="17"/>
    </location>
</feature>
<evidence type="ECO:0000256" key="1">
    <source>
        <dbReference type="SAM" id="SignalP"/>
    </source>
</evidence>
<reference evidence="3" key="1">
    <citation type="submission" date="2025-08" db="UniProtKB">
        <authorList>
            <consortium name="RefSeq"/>
        </authorList>
    </citation>
    <scope>IDENTIFICATION</scope>
    <source>
        <tissue evidence="3">Whole sample</tissue>
    </source>
</reference>
<feature type="chain" id="PRO_5034973584" evidence="1">
    <location>
        <begin position="18"/>
        <end position="288"/>
    </location>
</feature>
<accession>A0A8B8ETF1</accession>
<proteinExistence type="predicted"/>
<keyword evidence="2" id="KW-1185">Reference proteome</keyword>
<sequence length="288" mass="31645">MKILVLFAAVILPGTTADFLCFCNFLHPYGSYLYECPSPTSQLIGIIYPPDNTDHYVDLSSPHCVAAFNAQAPQGWVAIYYNSDNVNKLGYMQKDAGFLDRQCPGTLSFNVQNVRKSTQCTHQIGAIPGLVIPTPPPQAVTPAPTQPPLVFVTLPTAPPNTNKIDVCDGQRLEIGITQQSTVFNADSRHCPNSAVADEEGVVMAYCKAPEVMKWKRHIHVMTNCKSIPKYSPISYFKGDAVLAGSKSGIFIECTTSSFVIARQLCSNMFLEKVTVPPFLASHYHVIQW</sequence>
<dbReference type="RefSeq" id="XP_022343235.1">
    <property type="nucleotide sequence ID" value="XM_022487527.1"/>
</dbReference>
<dbReference type="KEGG" id="cvn:111136582"/>
<keyword evidence="1" id="KW-0732">Signal</keyword>
<protein>
    <submittedName>
        <fullName evidence="3">Uncharacterized protein LOC111136582</fullName>
    </submittedName>
</protein>
<name>A0A8B8ETF1_CRAVI</name>
<dbReference type="Proteomes" id="UP000694844">
    <property type="component" value="Chromosome 5"/>
</dbReference>
<dbReference type="AlphaFoldDB" id="A0A8B8ETF1"/>
<gene>
    <name evidence="3" type="primary">LOC111136582</name>
</gene>
<organism evidence="2 3">
    <name type="scientific">Crassostrea virginica</name>
    <name type="common">Eastern oyster</name>
    <dbReference type="NCBI Taxonomy" id="6565"/>
    <lineage>
        <taxon>Eukaryota</taxon>
        <taxon>Metazoa</taxon>
        <taxon>Spiralia</taxon>
        <taxon>Lophotrochozoa</taxon>
        <taxon>Mollusca</taxon>
        <taxon>Bivalvia</taxon>
        <taxon>Autobranchia</taxon>
        <taxon>Pteriomorphia</taxon>
        <taxon>Ostreida</taxon>
        <taxon>Ostreoidea</taxon>
        <taxon>Ostreidae</taxon>
        <taxon>Crassostrea</taxon>
    </lineage>
</organism>
<dbReference type="GeneID" id="111136582"/>
<evidence type="ECO:0000313" key="3">
    <source>
        <dbReference type="RefSeq" id="XP_022343235.1"/>
    </source>
</evidence>
<evidence type="ECO:0000313" key="2">
    <source>
        <dbReference type="Proteomes" id="UP000694844"/>
    </source>
</evidence>